<dbReference type="EMBL" id="BAAAXF010000014">
    <property type="protein sequence ID" value="GAA3494224.1"/>
    <property type="molecule type" value="Genomic_DNA"/>
</dbReference>
<keyword evidence="3" id="KW-1185">Reference proteome</keyword>
<dbReference type="Proteomes" id="UP001501455">
    <property type="component" value="Unassembled WGS sequence"/>
</dbReference>
<comment type="caution">
    <text evidence="2">The sequence shown here is derived from an EMBL/GenBank/DDBJ whole genome shotgun (WGS) entry which is preliminary data.</text>
</comment>
<accession>A0ABP6TI13</accession>
<evidence type="ECO:0000313" key="2">
    <source>
        <dbReference type="EMBL" id="GAA3494224.1"/>
    </source>
</evidence>
<name>A0ABP6TI13_9ACTN</name>
<feature type="region of interest" description="Disordered" evidence="1">
    <location>
        <begin position="133"/>
        <end position="188"/>
    </location>
</feature>
<sequence>MRLQMRWEGRSDQQERLKGAYAHGVWPGERCQDWNRLGSVTGERPAGFGGTHPYPFVAAAGPRRPVSPQTPPVVTEAAFQQAQRRVRGGAEAGGGTAAAVTSSSSLRAVFLQQAEQFGVPDAPVDEPACERWGGAGWRAGGMTPAGRLPSGPRRGSMTGTGCGPVRRTGWSRSGSWRRETPRYGSPRN</sequence>
<reference evidence="3" key="1">
    <citation type="journal article" date="2019" name="Int. J. Syst. Evol. Microbiol.">
        <title>The Global Catalogue of Microorganisms (GCM) 10K type strain sequencing project: providing services to taxonomists for standard genome sequencing and annotation.</title>
        <authorList>
            <consortium name="The Broad Institute Genomics Platform"/>
            <consortium name="The Broad Institute Genome Sequencing Center for Infectious Disease"/>
            <person name="Wu L."/>
            <person name="Ma J."/>
        </authorList>
    </citation>
    <scope>NUCLEOTIDE SEQUENCE [LARGE SCALE GENOMIC DNA]</scope>
    <source>
        <strain evidence="3">JCM 4816</strain>
    </source>
</reference>
<gene>
    <name evidence="2" type="ORF">GCM10019016_013230</name>
</gene>
<organism evidence="2 3">
    <name type="scientific">Streptomyces prasinosporus</name>
    <dbReference type="NCBI Taxonomy" id="68256"/>
    <lineage>
        <taxon>Bacteria</taxon>
        <taxon>Bacillati</taxon>
        <taxon>Actinomycetota</taxon>
        <taxon>Actinomycetes</taxon>
        <taxon>Kitasatosporales</taxon>
        <taxon>Streptomycetaceae</taxon>
        <taxon>Streptomyces</taxon>
        <taxon>Streptomyces albogriseolus group</taxon>
    </lineage>
</organism>
<protein>
    <submittedName>
        <fullName evidence="2">Uncharacterized protein</fullName>
    </submittedName>
</protein>
<proteinExistence type="predicted"/>
<evidence type="ECO:0000256" key="1">
    <source>
        <dbReference type="SAM" id="MobiDB-lite"/>
    </source>
</evidence>
<evidence type="ECO:0000313" key="3">
    <source>
        <dbReference type="Proteomes" id="UP001501455"/>
    </source>
</evidence>